<organism evidence="2">
    <name type="scientific">Anguilla anguilla</name>
    <name type="common">European freshwater eel</name>
    <name type="synonym">Muraena anguilla</name>
    <dbReference type="NCBI Taxonomy" id="7936"/>
    <lineage>
        <taxon>Eukaryota</taxon>
        <taxon>Metazoa</taxon>
        <taxon>Chordata</taxon>
        <taxon>Craniata</taxon>
        <taxon>Vertebrata</taxon>
        <taxon>Euteleostomi</taxon>
        <taxon>Actinopterygii</taxon>
        <taxon>Neopterygii</taxon>
        <taxon>Teleostei</taxon>
        <taxon>Anguilliformes</taxon>
        <taxon>Anguillidae</taxon>
        <taxon>Anguilla</taxon>
    </lineage>
</organism>
<reference evidence="2" key="1">
    <citation type="submission" date="2014-11" db="EMBL/GenBank/DDBJ databases">
        <authorList>
            <person name="Amaro Gonzalez C."/>
        </authorList>
    </citation>
    <scope>NUCLEOTIDE SEQUENCE</scope>
</reference>
<evidence type="ECO:0000313" key="2">
    <source>
        <dbReference type="EMBL" id="JAH64679.1"/>
    </source>
</evidence>
<dbReference type="EMBL" id="GBXM01043898">
    <property type="protein sequence ID" value="JAH64679.1"/>
    <property type="molecule type" value="Transcribed_RNA"/>
</dbReference>
<proteinExistence type="predicted"/>
<evidence type="ECO:0000256" key="1">
    <source>
        <dbReference type="SAM" id="MobiDB-lite"/>
    </source>
</evidence>
<reference evidence="2" key="2">
    <citation type="journal article" date="2015" name="Fish Shellfish Immunol.">
        <title>Early steps in the European eel (Anguilla anguilla)-Vibrio vulnificus interaction in the gills: Role of the RtxA13 toxin.</title>
        <authorList>
            <person name="Callol A."/>
            <person name="Pajuelo D."/>
            <person name="Ebbesson L."/>
            <person name="Teles M."/>
            <person name="MacKenzie S."/>
            <person name="Amaro C."/>
        </authorList>
    </citation>
    <scope>NUCLEOTIDE SEQUENCE</scope>
</reference>
<name>A0A0E9UFN0_ANGAN</name>
<feature type="region of interest" description="Disordered" evidence="1">
    <location>
        <begin position="1"/>
        <end position="34"/>
    </location>
</feature>
<dbReference type="AlphaFoldDB" id="A0A0E9UFN0"/>
<sequence>MNHEGQDGVNCNDHQSNDVTPLRATRLASGQRTL</sequence>
<protein>
    <submittedName>
        <fullName evidence="2">Uncharacterized protein</fullName>
    </submittedName>
</protein>
<accession>A0A0E9UFN0</accession>